<accession>A0A1Q3AJV0</accession>
<dbReference type="InterPro" id="IPR036047">
    <property type="entry name" value="F-box-like_dom_sf"/>
</dbReference>
<dbReference type="SUPFAM" id="SSF48452">
    <property type="entry name" value="TPR-like"/>
    <property type="match status" value="1"/>
</dbReference>
<dbReference type="InterPro" id="IPR032675">
    <property type="entry name" value="LRR_dom_sf"/>
</dbReference>
<dbReference type="AlphaFoldDB" id="A0A1Q3AJV0"/>
<dbReference type="OrthoDB" id="629492at2759"/>
<dbReference type="EMBL" id="BDGX01000052">
    <property type="protein sequence ID" value="GAV55974.1"/>
    <property type="molecule type" value="Genomic_DNA"/>
</dbReference>
<keyword evidence="1" id="KW-0802">TPR repeat</keyword>
<feature type="domain" description="F-box" evidence="2">
    <location>
        <begin position="195"/>
        <end position="242"/>
    </location>
</feature>
<evidence type="ECO:0000313" key="4">
    <source>
        <dbReference type="Proteomes" id="UP000187013"/>
    </source>
</evidence>
<dbReference type="InterPro" id="IPR011990">
    <property type="entry name" value="TPR-like_helical_dom_sf"/>
</dbReference>
<name>A0A1Q3AJV0_ZYGRO</name>
<dbReference type="SMART" id="SM00028">
    <property type="entry name" value="TPR"/>
    <property type="match status" value="3"/>
</dbReference>
<dbReference type="PROSITE" id="PS50005">
    <property type="entry name" value="TPR"/>
    <property type="match status" value="2"/>
</dbReference>
<feature type="repeat" description="TPR" evidence="1">
    <location>
        <begin position="70"/>
        <end position="103"/>
    </location>
</feature>
<evidence type="ECO:0000256" key="1">
    <source>
        <dbReference type="PROSITE-ProRule" id="PRU00339"/>
    </source>
</evidence>
<dbReference type="PROSITE" id="PS50181">
    <property type="entry name" value="FBOX"/>
    <property type="match status" value="1"/>
</dbReference>
<dbReference type="InterPro" id="IPR019734">
    <property type="entry name" value="TPR_rpt"/>
</dbReference>
<protein>
    <recommendedName>
        <fullName evidence="2">F-box domain-containing protein</fullName>
    </recommendedName>
</protein>
<proteinExistence type="predicted"/>
<dbReference type="InterPro" id="IPR001810">
    <property type="entry name" value="F-box_dom"/>
</dbReference>
<evidence type="ECO:0000313" key="3">
    <source>
        <dbReference type="EMBL" id="GAV55974.1"/>
    </source>
</evidence>
<evidence type="ECO:0000259" key="2">
    <source>
        <dbReference type="PROSITE" id="PS50181"/>
    </source>
</evidence>
<dbReference type="SUPFAM" id="SSF52047">
    <property type="entry name" value="RNI-like"/>
    <property type="match status" value="1"/>
</dbReference>
<dbReference type="Gene3D" id="1.25.40.10">
    <property type="entry name" value="Tetratricopeptide repeat domain"/>
    <property type="match status" value="1"/>
</dbReference>
<gene>
    <name evidence="3" type="ORF">ZYGR_0AZ01460</name>
</gene>
<feature type="repeat" description="TPR" evidence="1">
    <location>
        <begin position="6"/>
        <end position="39"/>
    </location>
</feature>
<dbReference type="Proteomes" id="UP000187013">
    <property type="component" value="Unassembled WGS sequence"/>
</dbReference>
<dbReference type="SUPFAM" id="SSF81383">
    <property type="entry name" value="F-box domain"/>
    <property type="match status" value="1"/>
</dbReference>
<sequence length="683" mass="79796">MEEEPLVKALKLGATFYRGENYRRALDLFRRCLQLAKSYPEQELIKLRVRLGLPKYNCPRSEKIYHPHYVQLLDNVATCYEKLSELGKALEYTKRLIKVEPFNAKAYVRLQRILQRRDKLDEAHNICKRGISNCKRFQEKYGIVIPSKPLEVLQRCEKSLREKIHPFEPINKRHIIEPDTPVIETKKQKPEKVFLDFISGLPPELLPLIIGGFTSKELIEVALVCKCWWNCVFAQPRLFQRIVINNGTYRKLNKFCEFAKRIRDRHGSLDLFKYSSRTPADELRCMDAFWTKLQGYECRKLLLSIPRCTTDQLSQFMSRNTQLCRSLQELSLVVSLNSSKPDFDADMLNHCEHLKRLEIIVSSCTSPTRIPELSRSSSFIETKLIPTWASNLLSLSICCDGARVDRFPFLTMVSYFPSNRLERLCITGVTFNQLPNQFDWLANFRYLKEIWFEDNKGASLAVFLQLLRDYPLGDRLEKLTFREHSTLNNIHLEPTSESYFYTYNLQNLKSLDLMGSSISGRGLQRLVSYLQPSNFRRINIGYCPHIRLERYQNENDPSYLSANDFFIRFPHLQELIIPQFGALDDGRMKLFFEQSTNWYHLRKIDLSLNPSITGVSIYELLKALLDLRGYPLEHLIIDGCSSISHVTVNMIRNKGLASQVDCVYERDTWIRFGVNSLKYHANR</sequence>
<reference evidence="3 4" key="1">
    <citation type="submission" date="2016-08" db="EMBL/GenBank/DDBJ databases">
        <title>Draft genome sequence of allopolyploid Zygosaccharomyces rouxii.</title>
        <authorList>
            <person name="Watanabe J."/>
            <person name="Uehara K."/>
            <person name="Mogi Y."/>
            <person name="Tsukioka Y."/>
        </authorList>
    </citation>
    <scope>NUCLEOTIDE SEQUENCE [LARGE SCALE GENOMIC DNA]</scope>
    <source>
        <strain evidence="3 4">NBRC 110957</strain>
    </source>
</reference>
<comment type="caution">
    <text evidence="3">The sequence shown here is derived from an EMBL/GenBank/DDBJ whole genome shotgun (WGS) entry which is preliminary data.</text>
</comment>
<dbReference type="Gene3D" id="3.80.10.10">
    <property type="entry name" value="Ribonuclease Inhibitor"/>
    <property type="match status" value="1"/>
</dbReference>
<organism evidence="3 4">
    <name type="scientific">Zygosaccharomyces rouxii</name>
    <dbReference type="NCBI Taxonomy" id="4956"/>
    <lineage>
        <taxon>Eukaryota</taxon>
        <taxon>Fungi</taxon>
        <taxon>Dikarya</taxon>
        <taxon>Ascomycota</taxon>
        <taxon>Saccharomycotina</taxon>
        <taxon>Saccharomycetes</taxon>
        <taxon>Saccharomycetales</taxon>
        <taxon>Saccharomycetaceae</taxon>
        <taxon>Zygosaccharomyces</taxon>
    </lineage>
</organism>